<evidence type="ECO:0000256" key="2">
    <source>
        <dbReference type="ARBA" id="ARBA00001946"/>
    </source>
</evidence>
<dbReference type="AlphaFoldDB" id="A0A0S3KB24"/>
<dbReference type="GO" id="GO:0005737">
    <property type="term" value="C:cytoplasm"/>
    <property type="evidence" value="ECO:0007669"/>
    <property type="project" value="UniProtKB-SubCell"/>
</dbReference>
<comment type="catalytic activity">
    <reaction evidence="1 17">
        <text>L-histidyl-[protein] + phosphoenolpyruvate = N(pros)-phospho-L-histidyl-[protein] + pyruvate</text>
        <dbReference type="Rhea" id="RHEA:23880"/>
        <dbReference type="Rhea" id="RHEA-COMP:9745"/>
        <dbReference type="Rhea" id="RHEA-COMP:9746"/>
        <dbReference type="ChEBI" id="CHEBI:15361"/>
        <dbReference type="ChEBI" id="CHEBI:29979"/>
        <dbReference type="ChEBI" id="CHEBI:58702"/>
        <dbReference type="ChEBI" id="CHEBI:64837"/>
        <dbReference type="EC" id="2.7.3.9"/>
    </reaction>
</comment>
<dbReference type="PANTHER" id="PTHR46244">
    <property type="entry name" value="PHOSPHOENOLPYRUVATE-PROTEIN PHOSPHOTRANSFERASE"/>
    <property type="match status" value="1"/>
</dbReference>
<name>A0A0S3KB24_9ENTE</name>
<reference evidence="24 26" key="2">
    <citation type="submission" date="2015-12" db="EMBL/GenBank/DDBJ databases">
        <authorList>
            <person name="Lauer A."/>
            <person name="Humrighouse B."/>
            <person name="Loparev V."/>
            <person name="Shewmaker P.L."/>
            <person name="Whitney A.M."/>
            <person name="McLaughlin R.W."/>
        </authorList>
    </citation>
    <scope>NUCLEOTIDE SEQUENCE [LARGE SCALE GENOMIC DNA]</scope>
    <source>
        <strain evidence="24 26">LMG 23085</strain>
    </source>
</reference>
<evidence type="ECO:0000256" key="11">
    <source>
        <dbReference type="ARBA" id="ARBA00022679"/>
    </source>
</evidence>
<dbReference type="InterPro" id="IPR008279">
    <property type="entry name" value="PEP-util_enz_mobile_dom"/>
</dbReference>
<evidence type="ECO:0000256" key="8">
    <source>
        <dbReference type="ARBA" id="ARBA00022448"/>
    </source>
</evidence>
<keyword evidence="10 17" id="KW-0762">Sugar transport</keyword>
<evidence type="ECO:0000256" key="19">
    <source>
        <dbReference type="PIRSR" id="PIRSR000732-2"/>
    </source>
</evidence>
<dbReference type="InterPro" id="IPR023151">
    <property type="entry name" value="PEP_util_CS"/>
</dbReference>
<evidence type="ECO:0000256" key="9">
    <source>
        <dbReference type="ARBA" id="ARBA00022490"/>
    </source>
</evidence>
<keyword evidence="15 17" id="KW-0460">Magnesium</keyword>
<reference evidence="25 27" key="1">
    <citation type="submission" date="2014-12" db="EMBL/GenBank/DDBJ databases">
        <title>Draft genome sequences of 29 type strains of Enterococci.</title>
        <authorList>
            <person name="Zhong Z."/>
            <person name="Sun Z."/>
            <person name="Liu W."/>
            <person name="Zhang W."/>
            <person name="Zhang H."/>
        </authorList>
    </citation>
    <scope>NUCLEOTIDE SEQUENCE [LARGE SCALE GENOMIC DNA]</scope>
    <source>
        <strain evidence="25 27">DSM 22801</strain>
    </source>
</reference>
<dbReference type="InterPro" id="IPR036618">
    <property type="entry name" value="PtsI_HPr-bd_sf"/>
</dbReference>
<dbReference type="EC" id="2.7.3.9" evidence="6 17"/>
<evidence type="ECO:0000256" key="3">
    <source>
        <dbReference type="ARBA" id="ARBA00002728"/>
    </source>
</evidence>
<feature type="binding site" evidence="19">
    <location>
        <begin position="458"/>
        <end position="459"/>
    </location>
    <ligand>
        <name>phosphoenolpyruvate</name>
        <dbReference type="ChEBI" id="CHEBI:58702"/>
    </ligand>
</feature>
<evidence type="ECO:0000256" key="7">
    <source>
        <dbReference type="ARBA" id="ARBA00016544"/>
    </source>
</evidence>
<dbReference type="GO" id="GO:0008965">
    <property type="term" value="F:phosphoenolpyruvate-protein phosphotransferase activity"/>
    <property type="evidence" value="ECO:0007669"/>
    <property type="project" value="UniProtKB-EC"/>
</dbReference>
<feature type="binding site" evidence="19">
    <location>
        <position position="334"/>
    </location>
    <ligand>
        <name>phosphoenolpyruvate</name>
        <dbReference type="ChEBI" id="CHEBI:58702"/>
    </ligand>
</feature>
<keyword evidence="12 17" id="KW-0598">Phosphotransferase system</keyword>
<dbReference type="InterPro" id="IPR040442">
    <property type="entry name" value="Pyrv_kinase-like_dom_sf"/>
</dbReference>
<evidence type="ECO:0000256" key="16">
    <source>
        <dbReference type="ARBA" id="ARBA00033235"/>
    </source>
</evidence>
<feature type="domain" description="PEP-utilising enzyme mobile" evidence="21">
    <location>
        <begin position="155"/>
        <end position="227"/>
    </location>
</feature>
<dbReference type="PANTHER" id="PTHR46244:SF3">
    <property type="entry name" value="PHOSPHOENOLPYRUVATE-PROTEIN PHOSPHOTRANSFERASE"/>
    <property type="match status" value="1"/>
</dbReference>
<dbReference type="FunFam" id="3.20.20.60:FF:000007">
    <property type="entry name" value="Phosphoenolpyruvate-protein phosphotransferase"/>
    <property type="match status" value="1"/>
</dbReference>
<accession>A0A0S3KB24</accession>
<dbReference type="SUPFAM" id="SSF47831">
    <property type="entry name" value="Enzyme I of the PEP:sugar phosphotransferase system HPr-binding (sub)domain"/>
    <property type="match status" value="1"/>
</dbReference>
<feature type="binding site" evidence="20">
    <location>
        <position position="459"/>
    </location>
    <ligand>
        <name>Mg(2+)</name>
        <dbReference type="ChEBI" id="CHEBI:18420"/>
    </ligand>
</feature>
<keyword evidence="13 17" id="KW-0479">Metal-binding</keyword>
<dbReference type="Proteomes" id="UP000183039">
    <property type="component" value="Unassembled WGS sequence"/>
</dbReference>
<feature type="active site" description="Tele-phosphohistidine intermediate" evidence="18">
    <location>
        <position position="191"/>
    </location>
</feature>
<evidence type="ECO:0000256" key="12">
    <source>
        <dbReference type="ARBA" id="ARBA00022683"/>
    </source>
</evidence>
<dbReference type="GO" id="GO:0016301">
    <property type="term" value="F:kinase activity"/>
    <property type="evidence" value="ECO:0007669"/>
    <property type="project" value="UniProtKB-KW"/>
</dbReference>
<evidence type="ECO:0000256" key="5">
    <source>
        <dbReference type="ARBA" id="ARBA00007837"/>
    </source>
</evidence>
<keyword evidence="8 17" id="KW-0813">Transport</keyword>
<protein>
    <recommendedName>
        <fullName evidence="7 17">Phosphoenolpyruvate-protein phosphotransferase</fullName>
        <ecNumber evidence="6 17">2.7.3.9</ecNumber>
    </recommendedName>
    <alternativeName>
        <fullName evidence="16 17">Phosphotransferase system, enzyme I</fullName>
    </alternativeName>
</protein>
<evidence type="ECO:0000313" key="25">
    <source>
        <dbReference type="EMBL" id="OJG87776.1"/>
    </source>
</evidence>
<feature type="active site" description="Proton donor" evidence="18">
    <location>
        <position position="506"/>
    </location>
</feature>
<feature type="binding site" evidence="19">
    <location>
        <position position="298"/>
    </location>
    <ligand>
        <name>phosphoenolpyruvate</name>
        <dbReference type="ChEBI" id="CHEBI:58702"/>
    </ligand>
</feature>
<keyword evidence="14 17" id="KW-0418">Kinase</keyword>
<feature type="domain" description="Phosphotransferase system enzyme I N-terminal" evidence="23">
    <location>
        <begin position="6"/>
        <end position="128"/>
    </location>
</feature>
<keyword evidence="9 17" id="KW-0963">Cytoplasm</keyword>
<dbReference type="InterPro" id="IPR015813">
    <property type="entry name" value="Pyrv/PenolPyrv_kinase-like_dom"/>
</dbReference>
<evidence type="ECO:0000256" key="17">
    <source>
        <dbReference type="PIRNR" id="PIRNR000732"/>
    </source>
</evidence>
<dbReference type="Gene3D" id="1.10.274.10">
    <property type="entry name" value="PtsI, HPr-binding domain"/>
    <property type="match status" value="1"/>
</dbReference>
<keyword evidence="11 17" id="KW-0808">Transferase</keyword>
<evidence type="ECO:0000256" key="13">
    <source>
        <dbReference type="ARBA" id="ARBA00022723"/>
    </source>
</evidence>
<dbReference type="Pfam" id="PF05524">
    <property type="entry name" value="PEP-utilisers_N"/>
    <property type="match status" value="1"/>
</dbReference>
<dbReference type="PIRSF" id="PIRSF000732">
    <property type="entry name" value="PTS_enzyme_I"/>
    <property type="match status" value="1"/>
</dbReference>
<dbReference type="SUPFAM" id="SSF51621">
    <property type="entry name" value="Phosphoenolpyruvate/pyruvate domain"/>
    <property type="match status" value="1"/>
</dbReference>
<evidence type="ECO:0000259" key="23">
    <source>
        <dbReference type="Pfam" id="PF05524"/>
    </source>
</evidence>
<dbReference type="InterPro" id="IPR018274">
    <property type="entry name" value="PEP_util_AS"/>
</dbReference>
<evidence type="ECO:0000256" key="18">
    <source>
        <dbReference type="PIRSR" id="PIRSR000732-1"/>
    </source>
</evidence>
<evidence type="ECO:0000256" key="6">
    <source>
        <dbReference type="ARBA" id="ARBA00012232"/>
    </source>
</evidence>
<dbReference type="NCBIfam" id="TIGR01417">
    <property type="entry name" value="PTS_I_fam"/>
    <property type="match status" value="1"/>
</dbReference>
<comment type="cofactor">
    <cofactor evidence="2 17 20">
        <name>Mg(2+)</name>
        <dbReference type="ChEBI" id="CHEBI:18420"/>
    </cofactor>
</comment>
<dbReference type="KEGG" id="ess:ATZ33_08625"/>
<evidence type="ECO:0000313" key="26">
    <source>
        <dbReference type="Proteomes" id="UP000065511"/>
    </source>
</evidence>
<dbReference type="GO" id="GO:0009401">
    <property type="term" value="P:phosphoenolpyruvate-dependent sugar phosphotransferase system"/>
    <property type="evidence" value="ECO:0007669"/>
    <property type="project" value="UniProtKB-KW"/>
</dbReference>
<dbReference type="SUPFAM" id="SSF52009">
    <property type="entry name" value="Phosphohistidine domain"/>
    <property type="match status" value="1"/>
</dbReference>
<keyword evidence="26" id="KW-1185">Reference proteome</keyword>
<dbReference type="Gene3D" id="3.20.20.60">
    <property type="entry name" value="Phosphoenolpyruvate-binding domains"/>
    <property type="match status" value="1"/>
</dbReference>
<evidence type="ECO:0000256" key="15">
    <source>
        <dbReference type="ARBA" id="ARBA00022842"/>
    </source>
</evidence>
<dbReference type="PROSITE" id="PS00742">
    <property type="entry name" value="PEP_ENZYMES_2"/>
    <property type="match status" value="1"/>
</dbReference>
<dbReference type="FunFam" id="1.10.274.10:FF:000001">
    <property type="entry name" value="Phosphoenolpyruvate-protein phosphotransferase"/>
    <property type="match status" value="1"/>
</dbReference>
<proteinExistence type="inferred from homology"/>
<evidence type="ECO:0000313" key="27">
    <source>
        <dbReference type="Proteomes" id="UP000183039"/>
    </source>
</evidence>
<dbReference type="GO" id="GO:0046872">
    <property type="term" value="F:metal ion binding"/>
    <property type="evidence" value="ECO:0007669"/>
    <property type="project" value="UniProtKB-KW"/>
</dbReference>
<evidence type="ECO:0000256" key="10">
    <source>
        <dbReference type="ARBA" id="ARBA00022597"/>
    </source>
</evidence>
<evidence type="ECO:0000259" key="22">
    <source>
        <dbReference type="Pfam" id="PF02896"/>
    </source>
</evidence>
<dbReference type="InterPro" id="IPR006318">
    <property type="entry name" value="PTS_EI-like"/>
</dbReference>
<dbReference type="InterPro" id="IPR050499">
    <property type="entry name" value="PEP-utilizing_PTS_enzyme"/>
</dbReference>
<dbReference type="InterPro" id="IPR036637">
    <property type="entry name" value="Phosphohistidine_dom_sf"/>
</dbReference>
<dbReference type="OrthoDB" id="9765468at2"/>
<evidence type="ECO:0000259" key="21">
    <source>
        <dbReference type="Pfam" id="PF00391"/>
    </source>
</evidence>
<evidence type="ECO:0000313" key="24">
    <source>
        <dbReference type="EMBL" id="ALS01426.1"/>
    </source>
</evidence>
<dbReference type="Pfam" id="PF00391">
    <property type="entry name" value="PEP-utilizers"/>
    <property type="match status" value="1"/>
</dbReference>
<evidence type="ECO:0000256" key="1">
    <source>
        <dbReference type="ARBA" id="ARBA00000683"/>
    </source>
</evidence>
<dbReference type="EMBL" id="CP013614">
    <property type="protein sequence ID" value="ALS01426.1"/>
    <property type="molecule type" value="Genomic_DNA"/>
</dbReference>
<feature type="binding site" evidence="19">
    <location>
        <position position="469"/>
    </location>
    <ligand>
        <name>phosphoenolpyruvate</name>
        <dbReference type="ChEBI" id="CHEBI:58702"/>
    </ligand>
</feature>
<dbReference type="Pfam" id="PF02896">
    <property type="entry name" value="PEP-utilizers_C"/>
    <property type="match status" value="1"/>
</dbReference>
<dbReference type="InterPro" id="IPR024692">
    <property type="entry name" value="PTS_EI"/>
</dbReference>
<gene>
    <name evidence="24" type="ORF">ATZ33_08625</name>
    <name evidence="25" type="ORF">RV15_GL001909</name>
</gene>
<dbReference type="EMBL" id="JXLC01000027">
    <property type="protein sequence ID" value="OJG87776.1"/>
    <property type="molecule type" value="Genomic_DNA"/>
</dbReference>
<dbReference type="RefSeq" id="WP_071878893.1">
    <property type="nucleotide sequence ID" value="NZ_JXLC01000027.1"/>
</dbReference>
<feature type="domain" description="PEP-utilising enzyme C-terminal" evidence="22">
    <location>
        <begin position="254"/>
        <end position="545"/>
    </location>
</feature>
<dbReference type="PROSITE" id="PS00370">
    <property type="entry name" value="PEP_ENZYMES_PHOS_SITE"/>
    <property type="match status" value="1"/>
</dbReference>
<dbReference type="InterPro" id="IPR000121">
    <property type="entry name" value="PEP_util_C"/>
</dbReference>
<feature type="binding site" evidence="20">
    <location>
        <position position="435"/>
    </location>
    <ligand>
        <name>Mg(2+)</name>
        <dbReference type="ChEBI" id="CHEBI:18420"/>
    </ligand>
</feature>
<dbReference type="Gene3D" id="3.50.30.10">
    <property type="entry name" value="Phosphohistidine domain"/>
    <property type="match status" value="1"/>
</dbReference>
<sequence length="575" mass="63485">MSEMLKGIAASDGVAIAKAYLLVQPDLSFDKKSVDDISAEEGRLDDALAKSTTELQAIREKAAQSLGEEEAQVFDAHLMVLSDPEMIGQIKQNIQDNKVNAESALKEVTDMYIGMFEAMDDNAYMQERAADIRDVAKRILAHLLGVTLPNPSMINEEVVVVAHDLTPSDTAQLDRTYVKAFVTDIGGRTSHSAIMARSLEIPAIVGTKEITAKVKEGDILAVNGIDGDVIVHPTDAEKAEFEAKGKEYADLKVEWEKLKNAETVTADGKHIELAANIGTPKDLEGVHNNGAEAVGLYRTEFLYMDSPDFPTEDEQYTAYTAVLEGMNGKPVVVRTMDIGGDKELPYLQLPHEMNPFLGYRALRISLSERGDEMFRTQMRALLRASVHGNLRIMFPMVATLKEFRAAKKIFEEEKAKLVSEGTKVSDTIQVGIMIEIPAAAVIADKFAKEVDFFSIGTNDLIQYTMAADRMNERVSYLYQPYNPSILRLIKNVIDASHAEGKWTGMCGEMGGDQMAVPLLVGMGLDEFSMSATSILQTRSLMKRLDTKKMAELADRALNDCDTMEEVIDLVKEYTK</sequence>
<dbReference type="Proteomes" id="UP000065511">
    <property type="component" value="Chromosome"/>
</dbReference>
<organism evidence="25 27">
    <name type="scientific">Enterococcus silesiacus</name>
    <dbReference type="NCBI Taxonomy" id="332949"/>
    <lineage>
        <taxon>Bacteria</taxon>
        <taxon>Bacillati</taxon>
        <taxon>Bacillota</taxon>
        <taxon>Bacilli</taxon>
        <taxon>Lactobacillales</taxon>
        <taxon>Enterococcaceae</taxon>
        <taxon>Enterococcus</taxon>
    </lineage>
</organism>
<dbReference type="InterPro" id="IPR008731">
    <property type="entry name" value="PTS_EIN"/>
</dbReference>
<comment type="function">
    <text evidence="3 17">General (non sugar-specific) component of the phosphoenolpyruvate-dependent sugar phosphotransferase system (sugar PTS). This major carbohydrate active-transport system catalyzes the phosphorylation of incoming sugar substrates concomitantly with their translocation across the cell membrane. Enzyme I transfers the phosphoryl group from phosphoenolpyruvate (PEP) to the phosphoryl carrier protein (HPr).</text>
</comment>
<dbReference type="PRINTS" id="PR01736">
    <property type="entry name" value="PHPHTRNFRASE"/>
</dbReference>
<evidence type="ECO:0000256" key="4">
    <source>
        <dbReference type="ARBA" id="ARBA00004496"/>
    </source>
</evidence>
<comment type="subcellular location">
    <subcellularLocation>
        <location evidence="4 17">Cytoplasm</location>
    </subcellularLocation>
</comment>
<evidence type="ECO:0000256" key="14">
    <source>
        <dbReference type="ARBA" id="ARBA00022777"/>
    </source>
</evidence>
<comment type="similarity">
    <text evidence="5 17">Belongs to the PEP-utilizing enzyme family.</text>
</comment>
<evidence type="ECO:0000256" key="20">
    <source>
        <dbReference type="PIRSR" id="PIRSR000732-3"/>
    </source>
</evidence>